<reference evidence="5 6" key="1">
    <citation type="submission" date="2018-10" db="EMBL/GenBank/DDBJ databases">
        <title>Comparative analysis of microorganisms from saline springs in Andes Mountain Range, Colombia.</title>
        <authorList>
            <person name="Rubin E."/>
        </authorList>
    </citation>
    <scope>NUCLEOTIDE SEQUENCE [LARGE SCALE GENOMIC DNA]</scope>
    <source>
        <strain evidence="5 6">USBA 36</strain>
    </source>
</reference>
<dbReference type="PANTHER" id="PTHR45831:SF2">
    <property type="entry name" value="LD24721P"/>
    <property type="match status" value="1"/>
</dbReference>
<feature type="chain" id="PRO_5019278076" evidence="4">
    <location>
        <begin position="22"/>
        <end position="187"/>
    </location>
</feature>
<dbReference type="InterPro" id="IPR019734">
    <property type="entry name" value="TPR_rpt"/>
</dbReference>
<proteinExistence type="predicted"/>
<evidence type="ECO:0000256" key="4">
    <source>
        <dbReference type="SAM" id="SignalP"/>
    </source>
</evidence>
<feature type="signal peptide" evidence="4">
    <location>
        <begin position="1"/>
        <end position="21"/>
    </location>
</feature>
<dbReference type="InterPro" id="IPR011990">
    <property type="entry name" value="TPR-like_helical_dom_sf"/>
</dbReference>
<dbReference type="GO" id="GO:0016020">
    <property type="term" value="C:membrane"/>
    <property type="evidence" value="ECO:0007669"/>
    <property type="project" value="TreeGrafter"/>
</dbReference>
<feature type="repeat" description="TPR" evidence="3">
    <location>
        <begin position="135"/>
        <end position="168"/>
    </location>
</feature>
<dbReference type="EMBL" id="RBIG01000003">
    <property type="protein sequence ID" value="RKQ68206.1"/>
    <property type="molecule type" value="Genomic_DNA"/>
</dbReference>
<evidence type="ECO:0000313" key="6">
    <source>
        <dbReference type="Proteomes" id="UP000277424"/>
    </source>
</evidence>
<keyword evidence="2 3" id="KW-0802">TPR repeat</keyword>
<sequence length="187" mass="20937">MKRLLAALIILLAAGTAPALATGANSRNDARLDPLFEQLKRAKDPAVAQILEAQIWHIWTWTESEDANMLMRLGLGAMEREDFEAALLHFDELVEIAPDFAEGWNKRATVYYRQGNYAASVADIERVLAIEPKHFGALSGLGMIYLELEEKRGALRAFEKARDIHPNLPNVDSVIRDLRRDVEGRGT</sequence>
<gene>
    <name evidence="5" type="ORF">BCL74_2681</name>
</gene>
<organism evidence="5 6">
    <name type="scientific">Oceanibaculum indicum</name>
    <dbReference type="NCBI Taxonomy" id="526216"/>
    <lineage>
        <taxon>Bacteria</taxon>
        <taxon>Pseudomonadati</taxon>
        <taxon>Pseudomonadota</taxon>
        <taxon>Alphaproteobacteria</taxon>
        <taxon>Rhodospirillales</taxon>
        <taxon>Oceanibaculaceae</taxon>
        <taxon>Oceanibaculum</taxon>
    </lineage>
</organism>
<dbReference type="GO" id="GO:0006620">
    <property type="term" value="P:post-translational protein targeting to endoplasmic reticulum membrane"/>
    <property type="evidence" value="ECO:0007669"/>
    <property type="project" value="TreeGrafter"/>
</dbReference>
<protein>
    <submittedName>
        <fullName evidence="5">Tetratricopeptide repeat protein</fullName>
    </submittedName>
</protein>
<dbReference type="OrthoDB" id="9815010at2"/>
<keyword evidence="1" id="KW-0677">Repeat</keyword>
<dbReference type="SMART" id="SM00028">
    <property type="entry name" value="TPR"/>
    <property type="match status" value="3"/>
</dbReference>
<dbReference type="RefSeq" id="WP_121220759.1">
    <property type="nucleotide sequence ID" value="NZ_RBIG01000003.1"/>
</dbReference>
<dbReference type="PANTHER" id="PTHR45831">
    <property type="entry name" value="LD24721P"/>
    <property type="match status" value="1"/>
</dbReference>
<dbReference type="GO" id="GO:0072380">
    <property type="term" value="C:TRC complex"/>
    <property type="evidence" value="ECO:0007669"/>
    <property type="project" value="TreeGrafter"/>
</dbReference>
<dbReference type="Pfam" id="PF13432">
    <property type="entry name" value="TPR_16"/>
    <property type="match status" value="1"/>
</dbReference>
<feature type="repeat" description="TPR" evidence="3">
    <location>
        <begin position="101"/>
        <end position="134"/>
    </location>
</feature>
<dbReference type="GO" id="GO:0060090">
    <property type="term" value="F:molecular adaptor activity"/>
    <property type="evidence" value="ECO:0007669"/>
    <property type="project" value="TreeGrafter"/>
</dbReference>
<dbReference type="PROSITE" id="PS50005">
    <property type="entry name" value="TPR"/>
    <property type="match status" value="3"/>
</dbReference>
<dbReference type="AlphaFoldDB" id="A0A420WB67"/>
<dbReference type="Gene3D" id="1.25.40.10">
    <property type="entry name" value="Tetratricopeptide repeat domain"/>
    <property type="match status" value="1"/>
</dbReference>
<evidence type="ECO:0000256" key="1">
    <source>
        <dbReference type="ARBA" id="ARBA00022737"/>
    </source>
</evidence>
<comment type="caution">
    <text evidence="5">The sequence shown here is derived from an EMBL/GenBank/DDBJ whole genome shotgun (WGS) entry which is preliminary data.</text>
</comment>
<evidence type="ECO:0000256" key="2">
    <source>
        <dbReference type="ARBA" id="ARBA00022803"/>
    </source>
</evidence>
<accession>A0A420WB67</accession>
<keyword evidence="4" id="KW-0732">Signal</keyword>
<dbReference type="SUPFAM" id="SSF48452">
    <property type="entry name" value="TPR-like"/>
    <property type="match status" value="1"/>
</dbReference>
<dbReference type="InterPro" id="IPR047150">
    <property type="entry name" value="SGT"/>
</dbReference>
<evidence type="ECO:0000256" key="3">
    <source>
        <dbReference type="PROSITE-ProRule" id="PRU00339"/>
    </source>
</evidence>
<feature type="repeat" description="TPR" evidence="3">
    <location>
        <begin position="67"/>
        <end position="100"/>
    </location>
</feature>
<dbReference type="Proteomes" id="UP000277424">
    <property type="component" value="Unassembled WGS sequence"/>
</dbReference>
<evidence type="ECO:0000313" key="5">
    <source>
        <dbReference type="EMBL" id="RKQ68206.1"/>
    </source>
</evidence>
<name>A0A420WB67_9PROT</name>